<name>A0AAV9XKP5_9PEZI</name>
<evidence type="ECO:0000313" key="1">
    <source>
        <dbReference type="EMBL" id="KAK6542563.1"/>
    </source>
</evidence>
<sequence length="100" mass="10870">MRCDAASIYIEWIDIFHQQGSLPPPRNRIASVASGTPSRAHSHCKAMHMQTFAASTQTFLHNRDIAPSPSGHGLENCLGGKIETVTGGKKEASQNEQEIL</sequence>
<evidence type="ECO:0000313" key="2">
    <source>
        <dbReference type="Proteomes" id="UP001365542"/>
    </source>
</evidence>
<reference evidence="1 2" key="1">
    <citation type="submission" date="2019-10" db="EMBL/GenBank/DDBJ databases">
        <authorList>
            <person name="Palmer J.M."/>
        </authorList>
    </citation>
    <scope>NUCLEOTIDE SEQUENCE [LARGE SCALE GENOMIC DNA]</scope>
    <source>
        <strain evidence="1 2">TWF694</strain>
    </source>
</reference>
<dbReference type="Proteomes" id="UP001365542">
    <property type="component" value="Unassembled WGS sequence"/>
</dbReference>
<accession>A0AAV9XKP5</accession>
<dbReference type="AlphaFoldDB" id="A0AAV9XKP5"/>
<keyword evidence="2" id="KW-1185">Reference proteome</keyword>
<proteinExistence type="predicted"/>
<protein>
    <submittedName>
        <fullName evidence="1">Uncharacterized protein</fullName>
    </submittedName>
</protein>
<gene>
    <name evidence="1" type="ORF">TWF694_006511</name>
</gene>
<dbReference type="EMBL" id="JAVHJO010000002">
    <property type="protein sequence ID" value="KAK6542563.1"/>
    <property type="molecule type" value="Genomic_DNA"/>
</dbReference>
<organism evidence="1 2">
    <name type="scientific">Orbilia ellipsospora</name>
    <dbReference type="NCBI Taxonomy" id="2528407"/>
    <lineage>
        <taxon>Eukaryota</taxon>
        <taxon>Fungi</taxon>
        <taxon>Dikarya</taxon>
        <taxon>Ascomycota</taxon>
        <taxon>Pezizomycotina</taxon>
        <taxon>Orbiliomycetes</taxon>
        <taxon>Orbiliales</taxon>
        <taxon>Orbiliaceae</taxon>
        <taxon>Orbilia</taxon>
    </lineage>
</organism>
<comment type="caution">
    <text evidence="1">The sequence shown here is derived from an EMBL/GenBank/DDBJ whole genome shotgun (WGS) entry which is preliminary data.</text>
</comment>